<name>A0A853JF94_9GAMM</name>
<feature type="transmembrane region" description="Helical" evidence="1">
    <location>
        <begin position="20"/>
        <end position="38"/>
    </location>
</feature>
<evidence type="ECO:0000256" key="1">
    <source>
        <dbReference type="SAM" id="Phobius"/>
    </source>
</evidence>
<proteinExistence type="predicted"/>
<organism evidence="2 3">
    <name type="scientific">Luteimonas salinisoli</name>
    <dbReference type="NCBI Taxonomy" id="2752307"/>
    <lineage>
        <taxon>Bacteria</taxon>
        <taxon>Pseudomonadati</taxon>
        <taxon>Pseudomonadota</taxon>
        <taxon>Gammaproteobacteria</taxon>
        <taxon>Lysobacterales</taxon>
        <taxon>Lysobacteraceae</taxon>
        <taxon>Luteimonas</taxon>
    </lineage>
</organism>
<feature type="transmembrane region" description="Helical" evidence="1">
    <location>
        <begin position="50"/>
        <end position="72"/>
    </location>
</feature>
<protein>
    <submittedName>
        <fullName evidence="2">Uncharacterized protein</fullName>
    </submittedName>
</protein>
<dbReference type="EMBL" id="JACCKA010000072">
    <property type="protein sequence ID" value="NZA27158.1"/>
    <property type="molecule type" value="Genomic_DNA"/>
</dbReference>
<dbReference type="Proteomes" id="UP000578091">
    <property type="component" value="Unassembled WGS sequence"/>
</dbReference>
<gene>
    <name evidence="2" type="ORF">H0E84_12280</name>
</gene>
<feature type="transmembrane region" description="Helical" evidence="1">
    <location>
        <begin position="79"/>
        <end position="100"/>
    </location>
</feature>
<comment type="caution">
    <text evidence="2">The sequence shown here is derived from an EMBL/GenBank/DDBJ whole genome shotgun (WGS) entry which is preliminary data.</text>
</comment>
<feature type="transmembrane region" description="Helical" evidence="1">
    <location>
        <begin position="137"/>
        <end position="158"/>
    </location>
</feature>
<keyword evidence="1" id="KW-0472">Membrane</keyword>
<feature type="transmembrane region" description="Helical" evidence="1">
    <location>
        <begin position="106"/>
        <end position="125"/>
    </location>
</feature>
<accession>A0A853JF94</accession>
<keyword evidence="3" id="KW-1185">Reference proteome</keyword>
<dbReference type="AlphaFoldDB" id="A0A853JF94"/>
<evidence type="ECO:0000313" key="3">
    <source>
        <dbReference type="Proteomes" id="UP000578091"/>
    </source>
</evidence>
<keyword evidence="1" id="KW-1133">Transmembrane helix</keyword>
<evidence type="ECO:0000313" key="2">
    <source>
        <dbReference type="EMBL" id="NZA27158.1"/>
    </source>
</evidence>
<feature type="transmembrane region" description="Helical" evidence="1">
    <location>
        <begin position="178"/>
        <end position="196"/>
    </location>
</feature>
<keyword evidence="1" id="KW-0812">Transmembrane</keyword>
<sequence>MESFHESHAKPRSGLVGRALGSLPDAALAAWFVALWISPLAFGPAAVRTGLVVMLVEFVLVHASAMLGAIVLSERVPRATRLTGLGAMAALYLVFIAAFVAEAGSWWPLAVFAWLLLAKAALAMGRPGPDLRHRLQSAWAVAVMTYLVGVAATVMLPVPRLGLTPAVVAELGLSGSGLWSTRPQTVIAFGAFYFAVQAATRLFDLRLPAHTLPGLGSPRA</sequence>
<reference evidence="2 3" key="1">
    <citation type="submission" date="2020-07" db="EMBL/GenBank/DDBJ databases">
        <title>Luteimonas sp. SJ-92.</title>
        <authorList>
            <person name="Huang X.-X."/>
            <person name="Xu L."/>
            <person name="Sun J.-Q."/>
        </authorList>
    </citation>
    <scope>NUCLEOTIDE SEQUENCE [LARGE SCALE GENOMIC DNA]</scope>
    <source>
        <strain evidence="2 3">SJ-92</strain>
    </source>
</reference>
<dbReference type="RefSeq" id="WP_180678933.1">
    <property type="nucleotide sequence ID" value="NZ_JACCKA010000072.1"/>
</dbReference>